<name>G3HCT6_CRIGR</name>
<gene>
    <name evidence="1" type="ORF">I79_008302</name>
</gene>
<evidence type="ECO:0000313" key="2">
    <source>
        <dbReference type="Proteomes" id="UP000001075"/>
    </source>
</evidence>
<reference evidence="2" key="1">
    <citation type="journal article" date="2011" name="Nat. Biotechnol.">
        <title>The genomic sequence of the Chinese hamster ovary (CHO)-K1 cell line.</title>
        <authorList>
            <person name="Xu X."/>
            <person name="Nagarajan H."/>
            <person name="Lewis N.E."/>
            <person name="Pan S."/>
            <person name="Cai Z."/>
            <person name="Liu X."/>
            <person name="Chen W."/>
            <person name="Xie M."/>
            <person name="Wang W."/>
            <person name="Hammond S."/>
            <person name="Andersen M.R."/>
            <person name="Neff N."/>
            <person name="Passarelli B."/>
            <person name="Koh W."/>
            <person name="Fan H.C."/>
            <person name="Wang J."/>
            <person name="Gui Y."/>
            <person name="Lee K.H."/>
            <person name="Betenbaugh M.J."/>
            <person name="Quake S.R."/>
            <person name="Famili I."/>
            <person name="Palsson B.O."/>
            <person name="Wang J."/>
        </authorList>
    </citation>
    <scope>NUCLEOTIDE SEQUENCE [LARGE SCALE GENOMIC DNA]</scope>
    <source>
        <strain evidence="2">CHO K1 cell line</strain>
    </source>
</reference>
<dbReference type="EMBL" id="JH000285">
    <property type="protein sequence ID" value="EGV99160.1"/>
    <property type="molecule type" value="Genomic_DNA"/>
</dbReference>
<dbReference type="Proteomes" id="UP000001075">
    <property type="component" value="Unassembled WGS sequence"/>
</dbReference>
<accession>G3HCT6</accession>
<dbReference type="InParanoid" id="G3HCT6"/>
<protein>
    <submittedName>
        <fullName evidence="1">Uncharacterized protein</fullName>
    </submittedName>
</protein>
<evidence type="ECO:0000313" key="1">
    <source>
        <dbReference type="EMBL" id="EGV99160.1"/>
    </source>
</evidence>
<proteinExistence type="predicted"/>
<organism evidence="1 2">
    <name type="scientific">Cricetulus griseus</name>
    <name type="common">Chinese hamster</name>
    <name type="synonym">Cricetulus barabensis griseus</name>
    <dbReference type="NCBI Taxonomy" id="10029"/>
    <lineage>
        <taxon>Eukaryota</taxon>
        <taxon>Metazoa</taxon>
        <taxon>Chordata</taxon>
        <taxon>Craniata</taxon>
        <taxon>Vertebrata</taxon>
        <taxon>Euteleostomi</taxon>
        <taxon>Mammalia</taxon>
        <taxon>Eutheria</taxon>
        <taxon>Euarchontoglires</taxon>
        <taxon>Glires</taxon>
        <taxon>Rodentia</taxon>
        <taxon>Myomorpha</taxon>
        <taxon>Muroidea</taxon>
        <taxon>Cricetidae</taxon>
        <taxon>Cricetinae</taxon>
        <taxon>Cricetulus</taxon>
    </lineage>
</organism>
<sequence length="52" mass="6100">MFTDAFRGQKRESITQTEVELQAVVSYLPGVLGTKFWLSERQLSHSYLKFYL</sequence>
<dbReference type="AlphaFoldDB" id="G3HCT6"/>